<evidence type="ECO:0008006" key="3">
    <source>
        <dbReference type="Google" id="ProtNLM"/>
    </source>
</evidence>
<sequence length="193" mass="21609">MTQEQCVHFGKKEFLAKISDIQRHYESANHKKQAKPFLDNKQTLITSVVQKPVEKTCLEAEGALAMYVAEHSSIQAIDHLTELCKNKFSDSKATSEIKMHRTKCTAVIQEVLAPHFKKNLRTDISNNSYSLIIDESTDVSVNKYLGVVIKYFSNTRNEIVSTFLGLVGLESADAEGIVTAITAILEDFNLENL</sequence>
<gene>
    <name evidence="1" type="ORF">PARMNEM_LOCUS4246</name>
</gene>
<comment type="caution">
    <text evidence="1">The sequence shown here is derived from an EMBL/GenBank/DDBJ whole genome shotgun (WGS) entry which is preliminary data.</text>
</comment>
<organism evidence="1 2">
    <name type="scientific">Parnassius mnemosyne</name>
    <name type="common">clouded apollo</name>
    <dbReference type="NCBI Taxonomy" id="213953"/>
    <lineage>
        <taxon>Eukaryota</taxon>
        <taxon>Metazoa</taxon>
        <taxon>Ecdysozoa</taxon>
        <taxon>Arthropoda</taxon>
        <taxon>Hexapoda</taxon>
        <taxon>Insecta</taxon>
        <taxon>Pterygota</taxon>
        <taxon>Neoptera</taxon>
        <taxon>Endopterygota</taxon>
        <taxon>Lepidoptera</taxon>
        <taxon>Glossata</taxon>
        <taxon>Ditrysia</taxon>
        <taxon>Papilionoidea</taxon>
        <taxon>Papilionidae</taxon>
        <taxon>Parnassiinae</taxon>
        <taxon>Parnassini</taxon>
        <taxon>Parnassius</taxon>
        <taxon>Driopa</taxon>
    </lineage>
</organism>
<dbReference type="PANTHER" id="PTHR37162:SF1">
    <property type="entry name" value="BED-TYPE DOMAIN-CONTAINING PROTEIN"/>
    <property type="match status" value="1"/>
</dbReference>
<dbReference type="AlphaFoldDB" id="A0AAV1KKB4"/>
<dbReference type="EMBL" id="CAVLGL010000046">
    <property type="protein sequence ID" value="CAK1582754.1"/>
    <property type="molecule type" value="Genomic_DNA"/>
</dbReference>
<protein>
    <recommendedName>
        <fullName evidence="3">DUF4371 domain-containing protein</fullName>
    </recommendedName>
</protein>
<proteinExistence type="predicted"/>
<name>A0AAV1KKB4_9NEOP</name>
<dbReference type="PANTHER" id="PTHR37162">
    <property type="entry name" value="HAT FAMILY DIMERISATION DOMAINCONTAINING PROTEIN-RELATED"/>
    <property type="match status" value="1"/>
</dbReference>
<reference evidence="1 2" key="1">
    <citation type="submission" date="2023-11" db="EMBL/GenBank/DDBJ databases">
        <authorList>
            <person name="Hedman E."/>
            <person name="Englund M."/>
            <person name="Stromberg M."/>
            <person name="Nyberg Akerstrom W."/>
            <person name="Nylinder S."/>
            <person name="Jareborg N."/>
            <person name="Kallberg Y."/>
            <person name="Kronander E."/>
        </authorList>
    </citation>
    <scope>NUCLEOTIDE SEQUENCE [LARGE SCALE GENOMIC DNA]</scope>
</reference>
<dbReference type="Proteomes" id="UP001314205">
    <property type="component" value="Unassembled WGS sequence"/>
</dbReference>
<accession>A0AAV1KKB4</accession>
<evidence type="ECO:0000313" key="1">
    <source>
        <dbReference type="EMBL" id="CAK1582754.1"/>
    </source>
</evidence>
<evidence type="ECO:0000313" key="2">
    <source>
        <dbReference type="Proteomes" id="UP001314205"/>
    </source>
</evidence>
<keyword evidence="2" id="KW-1185">Reference proteome</keyword>